<gene>
    <name evidence="3" type="ORF">HJC23_013418</name>
</gene>
<feature type="compositionally biased region" description="Acidic residues" evidence="2">
    <location>
        <begin position="291"/>
        <end position="306"/>
    </location>
</feature>
<protein>
    <submittedName>
        <fullName evidence="3">Uncharacterized protein</fullName>
    </submittedName>
</protein>
<feature type="compositionally biased region" description="Basic and acidic residues" evidence="2">
    <location>
        <begin position="127"/>
        <end position="144"/>
    </location>
</feature>
<feature type="coiled-coil region" evidence="1">
    <location>
        <begin position="27"/>
        <end position="68"/>
    </location>
</feature>
<feature type="compositionally biased region" description="Low complexity" evidence="2">
    <location>
        <begin position="208"/>
        <end position="221"/>
    </location>
</feature>
<dbReference type="Proteomes" id="UP001516023">
    <property type="component" value="Unassembled WGS sequence"/>
</dbReference>
<organism evidence="3 4">
    <name type="scientific">Cyclotella cryptica</name>
    <dbReference type="NCBI Taxonomy" id="29204"/>
    <lineage>
        <taxon>Eukaryota</taxon>
        <taxon>Sar</taxon>
        <taxon>Stramenopiles</taxon>
        <taxon>Ochrophyta</taxon>
        <taxon>Bacillariophyta</taxon>
        <taxon>Coscinodiscophyceae</taxon>
        <taxon>Thalassiosirophycidae</taxon>
        <taxon>Stephanodiscales</taxon>
        <taxon>Stephanodiscaceae</taxon>
        <taxon>Cyclotella</taxon>
    </lineage>
</organism>
<dbReference type="EMBL" id="JABMIG020000262">
    <property type="protein sequence ID" value="KAL3783373.1"/>
    <property type="molecule type" value="Genomic_DNA"/>
</dbReference>
<reference evidence="3 4" key="1">
    <citation type="journal article" date="2020" name="G3 (Bethesda)">
        <title>Improved Reference Genome for Cyclotella cryptica CCMP332, a Model for Cell Wall Morphogenesis, Salinity Adaptation, and Lipid Production in Diatoms (Bacillariophyta).</title>
        <authorList>
            <person name="Roberts W.R."/>
            <person name="Downey K.M."/>
            <person name="Ruck E.C."/>
            <person name="Traller J.C."/>
            <person name="Alverson A.J."/>
        </authorList>
    </citation>
    <scope>NUCLEOTIDE SEQUENCE [LARGE SCALE GENOMIC DNA]</scope>
    <source>
        <strain evidence="3 4">CCMP332</strain>
    </source>
</reference>
<sequence>MFQSLVSQARANGGGSQEHIEAVTAERDFFREKYAAQMNEMEHLKSQLKESRRVIDRLRKQVLDLEMQRSGSGGCVNGVATAGGASAKNKALAGLGSSNTSLTSMTYGEEESIRSSPCSVAESLQADEERLARDSGGVEDKNARQELTGADNSEKQEQSTHDGDDEAGEHKSNSTEEKEEEDMSSDKDEADQIRANAERMLQWANYQTTRRTTVSPSTTPTAKRTGEDENECVYNLTELDRTFGDESENSFLTSPQDLRNDSYQLHTPSSHNQGKISKFLNKVKDIIDPPSEYESESDDESSEEESTSTIDHRSFDE</sequence>
<comment type="caution">
    <text evidence="3">The sequence shown here is derived from an EMBL/GenBank/DDBJ whole genome shotgun (WGS) entry which is preliminary data.</text>
</comment>
<feature type="region of interest" description="Disordered" evidence="2">
    <location>
        <begin position="106"/>
        <end position="317"/>
    </location>
</feature>
<keyword evidence="1" id="KW-0175">Coiled coil</keyword>
<evidence type="ECO:0000313" key="4">
    <source>
        <dbReference type="Proteomes" id="UP001516023"/>
    </source>
</evidence>
<name>A0ABD3P620_9STRA</name>
<dbReference type="AlphaFoldDB" id="A0ABD3P620"/>
<proteinExistence type="predicted"/>
<keyword evidence="4" id="KW-1185">Reference proteome</keyword>
<evidence type="ECO:0000256" key="2">
    <source>
        <dbReference type="SAM" id="MobiDB-lite"/>
    </source>
</evidence>
<accession>A0ABD3P620</accession>
<feature type="compositionally biased region" description="Polar residues" evidence="2">
    <location>
        <begin position="249"/>
        <end position="275"/>
    </location>
</feature>
<evidence type="ECO:0000313" key="3">
    <source>
        <dbReference type="EMBL" id="KAL3783373.1"/>
    </source>
</evidence>
<evidence type="ECO:0000256" key="1">
    <source>
        <dbReference type="SAM" id="Coils"/>
    </source>
</evidence>
<feature type="compositionally biased region" description="Basic and acidic residues" evidence="2">
    <location>
        <begin position="152"/>
        <end position="176"/>
    </location>
</feature>